<proteinExistence type="inferred from homology"/>
<comment type="caution">
    <text evidence="10">The sequence shown here is derived from an EMBL/GenBank/DDBJ whole genome shotgun (WGS) entry which is preliminary data.</text>
</comment>
<accession>A0ABS5ZCH1</accession>
<protein>
    <recommendedName>
        <fullName evidence="7">Xaa-Pro dipeptidase</fullName>
        <shortName evidence="7">X-Pro dipeptidase</shortName>
        <ecNumber evidence="7">3.4.13.9</ecNumber>
    </recommendedName>
    <alternativeName>
        <fullName evidence="7">Imidodipeptidase</fullName>
    </alternativeName>
    <alternativeName>
        <fullName evidence="7">Proline dipeptidase</fullName>
        <shortName evidence="7">Prolidase</shortName>
    </alternativeName>
</protein>
<keyword evidence="1 7" id="KW-0645">Protease</keyword>
<dbReference type="Pfam" id="PF21216">
    <property type="entry name" value="PepQ_N"/>
    <property type="match status" value="1"/>
</dbReference>
<dbReference type="InterPro" id="IPR029149">
    <property type="entry name" value="Creatin/AminoP/Spt16_N"/>
</dbReference>
<keyword evidence="5 7" id="KW-0482">Metalloprotease</keyword>
<feature type="domain" description="Xaa-Pro dipeptidase N-terminal" evidence="9">
    <location>
        <begin position="11"/>
        <end position="160"/>
    </location>
</feature>
<evidence type="ECO:0000256" key="4">
    <source>
        <dbReference type="ARBA" id="ARBA00022997"/>
    </source>
</evidence>
<dbReference type="InterPro" id="IPR048819">
    <property type="entry name" value="PepQ_N"/>
</dbReference>
<dbReference type="InterPro" id="IPR036005">
    <property type="entry name" value="Creatinase/aminopeptidase-like"/>
</dbReference>
<dbReference type="Pfam" id="PF00557">
    <property type="entry name" value="Peptidase_M24"/>
    <property type="match status" value="1"/>
</dbReference>
<dbReference type="SUPFAM" id="SSF55920">
    <property type="entry name" value="Creatinase/aminopeptidase"/>
    <property type="match status" value="1"/>
</dbReference>
<feature type="binding site" evidence="7">
    <location>
        <position position="341"/>
    </location>
    <ligand>
        <name>Mn(2+)</name>
        <dbReference type="ChEBI" id="CHEBI:29035"/>
        <label>1</label>
    </ligand>
</feature>
<feature type="binding site" evidence="7">
    <location>
        <position position="260"/>
    </location>
    <ligand>
        <name>Mn(2+)</name>
        <dbReference type="ChEBI" id="CHEBI:29035"/>
        <label>1</label>
    </ligand>
</feature>
<dbReference type="InterPro" id="IPR000994">
    <property type="entry name" value="Pept_M24"/>
</dbReference>
<dbReference type="RefSeq" id="WP_215819912.1">
    <property type="nucleotide sequence ID" value="NZ_JAGSOY010000024.1"/>
</dbReference>
<evidence type="ECO:0000313" key="10">
    <source>
        <dbReference type="EMBL" id="MBU2711756.1"/>
    </source>
</evidence>
<keyword evidence="2 7" id="KW-0479">Metal-binding</keyword>
<name>A0ABS5ZCH1_9GAMM</name>
<gene>
    <name evidence="7 10" type="primary">pepQ</name>
    <name evidence="10" type="ORF">KCG35_11855</name>
</gene>
<comment type="catalytic activity">
    <reaction evidence="7">
        <text>Xaa-L-Pro dipeptide + H2O = an L-alpha-amino acid + L-proline</text>
        <dbReference type="Rhea" id="RHEA:76407"/>
        <dbReference type="ChEBI" id="CHEBI:15377"/>
        <dbReference type="ChEBI" id="CHEBI:59869"/>
        <dbReference type="ChEBI" id="CHEBI:60039"/>
        <dbReference type="ChEBI" id="CHEBI:195196"/>
        <dbReference type="EC" id="3.4.13.9"/>
    </reaction>
</comment>
<evidence type="ECO:0000256" key="2">
    <source>
        <dbReference type="ARBA" id="ARBA00022723"/>
    </source>
</evidence>
<evidence type="ECO:0000259" key="8">
    <source>
        <dbReference type="Pfam" id="PF00557"/>
    </source>
</evidence>
<evidence type="ECO:0000256" key="7">
    <source>
        <dbReference type="HAMAP-Rule" id="MF_01279"/>
    </source>
</evidence>
<evidence type="ECO:0000259" key="9">
    <source>
        <dbReference type="Pfam" id="PF21216"/>
    </source>
</evidence>
<reference evidence="10 11" key="1">
    <citation type="submission" date="2021-04" db="EMBL/GenBank/DDBJ databases">
        <authorList>
            <person name="Pira H."/>
            <person name="Risdian C."/>
            <person name="Wink J."/>
        </authorList>
    </citation>
    <scope>NUCLEOTIDE SEQUENCE [LARGE SCALE GENOMIC DNA]</scope>
    <source>
        <strain evidence="10 11">WH53</strain>
    </source>
</reference>
<dbReference type="PANTHER" id="PTHR43226:SF8">
    <property type="entry name" value="XAA-PRO DIPEPTIDASE"/>
    <property type="match status" value="1"/>
</dbReference>
<dbReference type="InterPro" id="IPR022846">
    <property type="entry name" value="X_Pro_dipept"/>
</dbReference>
<dbReference type="Gene3D" id="3.40.350.10">
    <property type="entry name" value="Creatinase/prolidase N-terminal domain"/>
    <property type="match status" value="1"/>
</dbReference>
<dbReference type="HAMAP" id="MF_01279">
    <property type="entry name" value="X_Pro_dipeptid"/>
    <property type="match status" value="1"/>
</dbReference>
<dbReference type="InterPro" id="IPR052433">
    <property type="entry name" value="X-Pro_dipept-like"/>
</dbReference>
<dbReference type="GO" id="GO:0102009">
    <property type="term" value="F:proline dipeptidase activity"/>
    <property type="evidence" value="ECO:0007669"/>
    <property type="project" value="UniProtKB-EC"/>
</dbReference>
<dbReference type="PANTHER" id="PTHR43226">
    <property type="entry name" value="XAA-PRO AMINOPEPTIDASE 3"/>
    <property type="match status" value="1"/>
</dbReference>
<comment type="cofactor">
    <cofactor evidence="7">
        <name>Mn(2+)</name>
        <dbReference type="ChEBI" id="CHEBI:29035"/>
    </cofactor>
    <text evidence="7">Binds 2 manganese ions per subunit.</text>
</comment>
<evidence type="ECO:0000256" key="3">
    <source>
        <dbReference type="ARBA" id="ARBA00022801"/>
    </source>
</evidence>
<dbReference type="EMBL" id="JAGSOY010000024">
    <property type="protein sequence ID" value="MBU2711756.1"/>
    <property type="molecule type" value="Genomic_DNA"/>
</dbReference>
<feature type="domain" description="Peptidase M24" evidence="8">
    <location>
        <begin position="172"/>
        <end position="431"/>
    </location>
</feature>
<keyword evidence="3 7" id="KW-0378">Hydrolase</keyword>
<comment type="function">
    <text evidence="7">Splits dipeptides with a prolyl residue in the C-terminal position.</text>
</comment>
<keyword evidence="6 7" id="KW-0464">Manganese</keyword>
<feature type="binding site" evidence="7">
    <location>
        <position position="249"/>
    </location>
    <ligand>
        <name>Mn(2+)</name>
        <dbReference type="ChEBI" id="CHEBI:29035"/>
        <label>2</label>
    </ligand>
</feature>
<dbReference type="NCBIfam" id="NF010133">
    <property type="entry name" value="PRK13607.1"/>
    <property type="match status" value="1"/>
</dbReference>
<comment type="similarity">
    <text evidence="7">Belongs to the peptidase M24B family. Bacterial-type prolidase subfamily.</text>
</comment>
<organism evidence="10 11">
    <name type="scientific">Zooshikella harenae</name>
    <dbReference type="NCBI Taxonomy" id="2827238"/>
    <lineage>
        <taxon>Bacteria</taxon>
        <taxon>Pseudomonadati</taxon>
        <taxon>Pseudomonadota</taxon>
        <taxon>Gammaproteobacteria</taxon>
        <taxon>Oceanospirillales</taxon>
        <taxon>Zooshikellaceae</taxon>
        <taxon>Zooshikella</taxon>
    </lineage>
</organism>
<evidence type="ECO:0000256" key="5">
    <source>
        <dbReference type="ARBA" id="ARBA00023049"/>
    </source>
</evidence>
<sequence length="453" mass="52072">MDIQGQHEWQSLYKEHVAVLMERLQQSLIENKFDGVLIYSGTSPVAFRDDNPYPFKANPHFKHWLPLPEHPGCMLWITPGIKPKLFYLQPKDFWHATPPEPEGFWLTEWDINIVHSVSEIRQKLAIDWNKMAFIGEVTEELFDWPVQHINPKPLLAHLEYNRAYKTAYEQQCLRMANRRAVMGHNAAYQAWRSGKTELETHGAYLMACQLRESQLPYDSIVAFNDHSAILHYDHYLTSATAEMKSFLLDAGAVYNGYIADITRTYCAGESQVFSELIQALDLAQQKLISEIKPGISFVDLHERMHEAVAVLLNQFEIVNLPVEQIINNEITHVFFPHGLGHLIGVQTHDIGGWQKNINGEMFESHSKHPFLRLLRPLNIGVAATIEPGIYFIPMLLKTLRESEYSKWVNWPLIDKLCGFGGIRIEDTIIINHQSTENITREAFALASEIDFSL</sequence>
<dbReference type="EC" id="3.4.13.9" evidence="7"/>
<evidence type="ECO:0000313" key="11">
    <source>
        <dbReference type="Proteomes" id="UP000690515"/>
    </source>
</evidence>
<keyword evidence="4 7" id="KW-0224">Dipeptidase</keyword>
<evidence type="ECO:0000256" key="6">
    <source>
        <dbReference type="ARBA" id="ARBA00023211"/>
    </source>
</evidence>
<dbReference type="Gene3D" id="3.90.230.10">
    <property type="entry name" value="Creatinase/methionine aminopeptidase superfamily"/>
    <property type="match status" value="1"/>
</dbReference>
<dbReference type="Proteomes" id="UP000690515">
    <property type="component" value="Unassembled WGS sequence"/>
</dbReference>
<feature type="binding site" evidence="7">
    <location>
        <position position="425"/>
    </location>
    <ligand>
        <name>Mn(2+)</name>
        <dbReference type="ChEBI" id="CHEBI:29035"/>
        <label>2</label>
    </ligand>
</feature>
<feature type="binding site" evidence="7">
    <location>
        <position position="425"/>
    </location>
    <ligand>
        <name>Mn(2+)</name>
        <dbReference type="ChEBI" id="CHEBI:29035"/>
        <label>1</label>
    </ligand>
</feature>
<evidence type="ECO:0000256" key="1">
    <source>
        <dbReference type="ARBA" id="ARBA00022670"/>
    </source>
</evidence>
<feature type="binding site" evidence="7">
    <location>
        <position position="260"/>
    </location>
    <ligand>
        <name>Mn(2+)</name>
        <dbReference type="ChEBI" id="CHEBI:29035"/>
        <label>2</label>
    </ligand>
</feature>
<keyword evidence="11" id="KW-1185">Reference proteome</keyword>
<feature type="binding site" evidence="7">
    <location>
        <position position="386"/>
    </location>
    <ligand>
        <name>Mn(2+)</name>
        <dbReference type="ChEBI" id="CHEBI:29035"/>
        <label>1</label>
    </ligand>
</feature>